<keyword evidence="5 9" id="KW-0812">Transmembrane</keyword>
<evidence type="ECO:0000259" key="11">
    <source>
        <dbReference type="Pfam" id="PF06808"/>
    </source>
</evidence>
<accession>A0A1M7P803</accession>
<feature type="domain" description="Tripartite ATP-independent periplasmic transporters DctQ component" evidence="10">
    <location>
        <begin position="41"/>
        <end position="158"/>
    </location>
</feature>
<evidence type="ECO:0000256" key="2">
    <source>
        <dbReference type="ARBA" id="ARBA00022448"/>
    </source>
</evidence>
<evidence type="ECO:0000256" key="7">
    <source>
        <dbReference type="ARBA" id="ARBA00023136"/>
    </source>
</evidence>
<evidence type="ECO:0000256" key="9">
    <source>
        <dbReference type="SAM" id="Phobius"/>
    </source>
</evidence>
<feature type="transmembrane region" description="Helical" evidence="9">
    <location>
        <begin position="21"/>
        <end position="53"/>
    </location>
</feature>
<feature type="transmembrane region" description="Helical" evidence="9">
    <location>
        <begin position="467"/>
        <end position="492"/>
    </location>
</feature>
<keyword evidence="4 8" id="KW-0997">Cell inner membrane</keyword>
<dbReference type="NCBIfam" id="TIGR00786">
    <property type="entry name" value="dctM"/>
    <property type="match status" value="1"/>
</dbReference>
<reference evidence="12 13" key="1">
    <citation type="submission" date="2016-11" db="EMBL/GenBank/DDBJ databases">
        <authorList>
            <person name="Jaros S."/>
            <person name="Januszkiewicz K."/>
            <person name="Wedrychowicz H."/>
        </authorList>
    </citation>
    <scope>NUCLEOTIDE SEQUENCE [LARGE SCALE GENOMIC DNA]</scope>
    <source>
        <strain evidence="12 13">DSM 22153</strain>
    </source>
</reference>
<keyword evidence="2 8" id="KW-0813">Transport</keyword>
<evidence type="ECO:0000256" key="4">
    <source>
        <dbReference type="ARBA" id="ARBA00022519"/>
    </source>
</evidence>
<dbReference type="InterPro" id="IPR004681">
    <property type="entry name" value="TRAP_DctM"/>
</dbReference>
<dbReference type="AlphaFoldDB" id="A0A1M7P803"/>
<keyword evidence="7 9" id="KW-0472">Membrane</keyword>
<keyword evidence="3" id="KW-1003">Cell membrane</keyword>
<feature type="transmembrane region" description="Helical" evidence="9">
    <location>
        <begin position="143"/>
        <end position="162"/>
    </location>
</feature>
<comment type="function">
    <text evidence="8">Part of the tripartite ATP-independent periplasmic (TRAP) transport system.</text>
</comment>
<feature type="transmembrane region" description="Helical" evidence="9">
    <location>
        <begin position="252"/>
        <end position="270"/>
    </location>
</feature>
<proteinExistence type="predicted"/>
<feature type="domain" description="TRAP C4-dicarboxylate transport system permease DctM subunit" evidence="11">
    <location>
        <begin position="206"/>
        <end position="613"/>
    </location>
</feature>
<evidence type="ECO:0000256" key="1">
    <source>
        <dbReference type="ARBA" id="ARBA00004429"/>
    </source>
</evidence>
<feature type="transmembrane region" description="Helical" evidence="9">
    <location>
        <begin position="512"/>
        <end position="543"/>
    </location>
</feature>
<evidence type="ECO:0000259" key="10">
    <source>
        <dbReference type="Pfam" id="PF04290"/>
    </source>
</evidence>
<protein>
    <submittedName>
        <fullName evidence="12">TRAP transporter, DctM subunit</fullName>
    </submittedName>
</protein>
<dbReference type="InterPro" id="IPR010656">
    <property type="entry name" value="DctM"/>
</dbReference>
<dbReference type="Proteomes" id="UP000186002">
    <property type="component" value="Unassembled WGS sequence"/>
</dbReference>
<dbReference type="PANTHER" id="PTHR33362">
    <property type="entry name" value="SIALIC ACID TRAP TRANSPORTER PERMEASE PROTEIN SIAT-RELATED"/>
    <property type="match status" value="1"/>
</dbReference>
<feature type="transmembrane region" description="Helical" evidence="9">
    <location>
        <begin position="65"/>
        <end position="83"/>
    </location>
</feature>
<feature type="transmembrane region" description="Helical" evidence="9">
    <location>
        <begin position="365"/>
        <end position="390"/>
    </location>
</feature>
<dbReference type="Pfam" id="PF04290">
    <property type="entry name" value="DctQ"/>
    <property type="match status" value="1"/>
</dbReference>
<dbReference type="InterPro" id="IPR055348">
    <property type="entry name" value="DctQ"/>
</dbReference>
<evidence type="ECO:0000313" key="13">
    <source>
        <dbReference type="Proteomes" id="UP000186002"/>
    </source>
</evidence>
<dbReference type="OrthoDB" id="7374726at2"/>
<dbReference type="EMBL" id="FRBW01000006">
    <property type="protein sequence ID" value="SHN12817.1"/>
    <property type="molecule type" value="Genomic_DNA"/>
</dbReference>
<feature type="transmembrane region" description="Helical" evidence="9">
    <location>
        <begin position="555"/>
        <end position="583"/>
    </location>
</feature>
<comment type="subcellular location">
    <subcellularLocation>
        <location evidence="1 8">Cell inner membrane</location>
        <topology evidence="1 8">Multi-pass membrane protein</topology>
    </subcellularLocation>
</comment>
<dbReference type="STRING" id="735517.SAMN05444272_4186"/>
<dbReference type="PANTHER" id="PTHR33362:SF2">
    <property type="entry name" value="TRAP TRANSPORTER LARGE PERMEASE PROTEIN"/>
    <property type="match status" value="1"/>
</dbReference>
<feature type="transmembrane region" description="Helical" evidence="9">
    <location>
        <begin position="595"/>
        <end position="620"/>
    </location>
</feature>
<feature type="transmembrane region" description="Helical" evidence="9">
    <location>
        <begin position="104"/>
        <end position="123"/>
    </location>
</feature>
<keyword evidence="6 9" id="KW-1133">Transmembrane helix</keyword>
<evidence type="ECO:0000256" key="6">
    <source>
        <dbReference type="ARBA" id="ARBA00022989"/>
    </source>
</evidence>
<evidence type="ECO:0000313" key="12">
    <source>
        <dbReference type="EMBL" id="SHN12817.1"/>
    </source>
</evidence>
<feature type="transmembrane region" description="Helical" evidence="9">
    <location>
        <begin position="199"/>
        <end position="231"/>
    </location>
</feature>
<gene>
    <name evidence="12" type="ORF">SAMN05444272_4186</name>
</gene>
<evidence type="ECO:0000256" key="8">
    <source>
        <dbReference type="RuleBase" id="RU369079"/>
    </source>
</evidence>
<evidence type="ECO:0000256" key="3">
    <source>
        <dbReference type="ARBA" id="ARBA00022475"/>
    </source>
</evidence>
<organism evidence="12 13">
    <name type="scientific">Roseibium suaedae</name>
    <dbReference type="NCBI Taxonomy" id="735517"/>
    <lineage>
        <taxon>Bacteria</taxon>
        <taxon>Pseudomonadati</taxon>
        <taxon>Pseudomonadota</taxon>
        <taxon>Alphaproteobacteria</taxon>
        <taxon>Hyphomicrobiales</taxon>
        <taxon>Stappiaceae</taxon>
        <taxon>Roseibium</taxon>
    </lineage>
</organism>
<sequence length="624" mass="65515">MPEVLASNKIQRDPATSRSAMLLNGVLSAGGFLNVAILLAMIVVVFFGVIARYAFNSGLPWIEEFAIWCFTWLIFLGAALGVANDRHVAMDMLAEGIGGAPRSILYFARDTFTALTLVVLLLAGYKLSAMIGGTNAALQWPNALRYGVIPVSGAIGLISLTLRIAIQSGLLRSIACVTTGFALYALMQYPALSPFSGMSASLVIITVFFATLALGVPVAFCMVLGAFATTWSGGLLPPPAMIQNMVAGSTKFILLAIPFFLTAGYLLNLGGLSSRLIDFAAACFGHLRGGLAQVNVFNSVLVGGISGSSGADAASTTKVLVPEMVKRGYSPEFSCAVTAVSSILPNILPPAIAMLVYASVSNVSIAQLFVAGIVPGLLIAVGLMIVNYIIARRRGYEKASARAPLGVIGKTFVRALPALVIAVLVLGCIRFGVTTATEAGVVALVWAFILGKFVFRECSWRQIYDALVDCGIDAALIGFLIAASVPFAWILIADGLPQDLISWARSGDFGPVVLMLILIAVLFIAGMFLDLTPAMLIAAPLFLPLMASGGFDPIHVGIVMIIVLQLGGVTPPVGILVFITAQISRTRPAAIFREVLPFLVAVAFALALVASLPLTTLGLWKIIS</sequence>
<dbReference type="Pfam" id="PF06808">
    <property type="entry name" value="DctM"/>
    <property type="match status" value="1"/>
</dbReference>
<dbReference type="GO" id="GO:0022857">
    <property type="term" value="F:transmembrane transporter activity"/>
    <property type="evidence" value="ECO:0007669"/>
    <property type="project" value="UniProtKB-UniRule"/>
</dbReference>
<feature type="transmembrane region" description="Helical" evidence="9">
    <location>
        <begin position="411"/>
        <end position="433"/>
    </location>
</feature>
<name>A0A1M7P803_9HYPH</name>
<keyword evidence="13" id="KW-1185">Reference proteome</keyword>
<feature type="transmembrane region" description="Helical" evidence="9">
    <location>
        <begin position="439"/>
        <end position="455"/>
    </location>
</feature>
<dbReference type="GO" id="GO:0005886">
    <property type="term" value="C:plasma membrane"/>
    <property type="evidence" value="ECO:0007669"/>
    <property type="project" value="UniProtKB-SubCell"/>
</dbReference>
<evidence type="ECO:0000256" key="5">
    <source>
        <dbReference type="ARBA" id="ARBA00022692"/>
    </source>
</evidence>
<feature type="transmembrane region" description="Helical" evidence="9">
    <location>
        <begin position="169"/>
        <end position="187"/>
    </location>
</feature>